<dbReference type="PRINTS" id="PR00044">
    <property type="entry name" value="LEUZIPPRMYC"/>
</dbReference>
<protein>
    <submittedName>
        <fullName evidence="5">Myc proto-oncogene protein</fullName>
    </submittedName>
</protein>
<dbReference type="FunFam" id="4.10.280.10:FF:000019">
    <property type="entry name" value="Myc proto-oncogene protein"/>
    <property type="match status" value="1"/>
</dbReference>
<name>A0A131Z733_RHIAP</name>
<feature type="domain" description="BHLH" evidence="4">
    <location>
        <begin position="48"/>
        <end position="100"/>
    </location>
</feature>
<dbReference type="GO" id="GO:0003700">
    <property type="term" value="F:DNA-binding transcription factor activity"/>
    <property type="evidence" value="ECO:0007669"/>
    <property type="project" value="InterPro"/>
</dbReference>
<dbReference type="Gene3D" id="4.10.280.10">
    <property type="entry name" value="Helix-loop-helix DNA-binding domain"/>
    <property type="match status" value="1"/>
</dbReference>
<reference evidence="5" key="1">
    <citation type="journal article" date="2016" name="Ticks Tick Borne Dis.">
        <title>De novo assembly and annotation of the salivary gland transcriptome of Rhipicephalus appendiculatus male and female ticks during blood feeding.</title>
        <authorList>
            <person name="de Castro M.H."/>
            <person name="de Klerk D."/>
            <person name="Pienaar R."/>
            <person name="Latif A.A."/>
            <person name="Rees D.J."/>
            <person name="Mans B.J."/>
        </authorList>
    </citation>
    <scope>NUCLEOTIDE SEQUENCE</scope>
    <source>
        <tissue evidence="5">Salivary glands</tissue>
    </source>
</reference>
<dbReference type="SUPFAM" id="SSF47459">
    <property type="entry name" value="HLH, helix-loop-helix DNA-binding domain"/>
    <property type="match status" value="1"/>
</dbReference>
<dbReference type="EMBL" id="GEDV01001413">
    <property type="protein sequence ID" value="JAP87144.1"/>
    <property type="molecule type" value="Transcribed_RNA"/>
</dbReference>
<proteinExistence type="predicted"/>
<dbReference type="GO" id="GO:0003677">
    <property type="term" value="F:DNA binding"/>
    <property type="evidence" value="ECO:0007669"/>
    <property type="project" value="UniProtKB-KW"/>
</dbReference>
<dbReference type="GO" id="GO:0046983">
    <property type="term" value="F:protein dimerization activity"/>
    <property type="evidence" value="ECO:0007669"/>
    <property type="project" value="InterPro"/>
</dbReference>
<evidence type="ECO:0000256" key="3">
    <source>
        <dbReference type="SAM" id="MobiDB-lite"/>
    </source>
</evidence>
<dbReference type="InterPro" id="IPR011598">
    <property type="entry name" value="bHLH_dom"/>
</dbReference>
<evidence type="ECO:0000256" key="1">
    <source>
        <dbReference type="ARBA" id="ARBA00023125"/>
    </source>
</evidence>
<keyword evidence="2" id="KW-0175">Coiled coil</keyword>
<dbReference type="PANTHER" id="PTHR45851">
    <property type="entry name" value="MYC PROTO-ONCOGENE"/>
    <property type="match status" value="1"/>
</dbReference>
<dbReference type="Pfam" id="PF00010">
    <property type="entry name" value="HLH"/>
    <property type="match status" value="1"/>
</dbReference>
<evidence type="ECO:0000256" key="2">
    <source>
        <dbReference type="SAM" id="Coils"/>
    </source>
</evidence>
<dbReference type="SMART" id="SM00353">
    <property type="entry name" value="HLH"/>
    <property type="match status" value="1"/>
</dbReference>
<keyword evidence="1" id="KW-0238">DNA-binding</keyword>
<feature type="region of interest" description="Disordered" evidence="3">
    <location>
        <begin position="1"/>
        <end position="63"/>
    </location>
</feature>
<dbReference type="InterPro" id="IPR050433">
    <property type="entry name" value="Myc_transcription_factors"/>
</dbReference>
<dbReference type="InterPro" id="IPR036638">
    <property type="entry name" value="HLH_DNA-bd_sf"/>
</dbReference>
<organism evidence="5">
    <name type="scientific">Rhipicephalus appendiculatus</name>
    <name type="common">Brown ear tick</name>
    <dbReference type="NCBI Taxonomy" id="34631"/>
    <lineage>
        <taxon>Eukaryota</taxon>
        <taxon>Metazoa</taxon>
        <taxon>Ecdysozoa</taxon>
        <taxon>Arthropoda</taxon>
        <taxon>Chelicerata</taxon>
        <taxon>Arachnida</taxon>
        <taxon>Acari</taxon>
        <taxon>Parasitiformes</taxon>
        <taxon>Ixodida</taxon>
        <taxon>Ixodoidea</taxon>
        <taxon>Ixodidae</taxon>
        <taxon>Rhipicephalinae</taxon>
        <taxon>Rhipicephalus</taxon>
        <taxon>Rhipicephalus</taxon>
    </lineage>
</organism>
<accession>A0A131Z733</accession>
<feature type="coiled-coil region" evidence="2">
    <location>
        <begin position="111"/>
        <end position="138"/>
    </location>
</feature>
<feature type="compositionally biased region" description="Basic residues" evidence="3">
    <location>
        <begin position="1"/>
        <end position="18"/>
    </location>
</feature>
<evidence type="ECO:0000313" key="5">
    <source>
        <dbReference type="EMBL" id="JAP87144.1"/>
    </source>
</evidence>
<sequence>VSQHHHGSLLSHSKRARRDHNADDAGMGSPSSSSRRGHHPLSQLPPSVRRNEHNTMERKRRDDLRVAFQDLRVRVPSLFDNKKAAKVTILNEAASYAHKLTNEAYQHEKVFKHEQQRHQMLRRKLAQLQQQCQQQRIRHGRR</sequence>
<feature type="non-terminal residue" evidence="5">
    <location>
        <position position="1"/>
    </location>
</feature>
<dbReference type="PROSITE" id="PS50888">
    <property type="entry name" value="BHLH"/>
    <property type="match status" value="1"/>
</dbReference>
<evidence type="ECO:0000259" key="4">
    <source>
        <dbReference type="PROSITE" id="PS50888"/>
    </source>
</evidence>
<dbReference type="InterPro" id="IPR002418">
    <property type="entry name" value="Tscrpt_reg_Myc"/>
</dbReference>
<feature type="compositionally biased region" description="Basic and acidic residues" evidence="3">
    <location>
        <begin position="49"/>
        <end position="63"/>
    </location>
</feature>
<dbReference type="AlphaFoldDB" id="A0A131Z733"/>